<proteinExistence type="predicted"/>
<dbReference type="RefSeq" id="WP_327619194.1">
    <property type="nucleotide sequence ID" value="NZ_JAYWTM010000022.1"/>
</dbReference>
<reference evidence="1 2" key="1">
    <citation type="journal article" date="2017" name="Int. J. Syst. Evol. Microbiol.">
        <title>Brenneria populi subsp. brevivirga subsp. nov. isolated from symptomatic bark of Populus x euramericana canker, and description of Brenneria populi subsp. populi subsp. nov.</title>
        <authorList>
            <person name="Zheng M.H."/>
            <person name="Piao C.G."/>
            <person name="Xue H."/>
            <person name="Guo M.W."/>
            <person name="Li Y."/>
        </authorList>
    </citation>
    <scope>NUCLEOTIDE SEQUENCE [LARGE SCALE GENOMIC DNA]</scope>
    <source>
        <strain evidence="1 2">D9-5</strain>
    </source>
</reference>
<gene>
    <name evidence="1" type="primary">cas6f</name>
    <name evidence="1" type="ORF">VSX58_17370</name>
</gene>
<dbReference type="NCBIfam" id="TIGR02563">
    <property type="entry name" value="cas_Csy4"/>
    <property type="match status" value="1"/>
</dbReference>
<dbReference type="CDD" id="cd09739">
    <property type="entry name" value="Cas6_I-F"/>
    <property type="match status" value="1"/>
</dbReference>
<dbReference type="EMBL" id="JAYWTM010000022">
    <property type="protein sequence ID" value="MEC5344365.1"/>
    <property type="molecule type" value="Genomic_DNA"/>
</dbReference>
<dbReference type="InterPro" id="IPR013396">
    <property type="entry name" value="CRISPR-assoc_prot_Csy4"/>
</dbReference>
<name>A0ABU6JUV8_9GAMM</name>
<keyword evidence="2" id="KW-1185">Reference proteome</keyword>
<sequence length="184" mass="20691">MDHFLEIKVLPDPEFTASDLLNALFAKLHRALGRRGKGDIGVSFPEAGRRLGERIRLHGSLPALTELQSASWLKGLRDYTQSSDIHPAPDGVKFRTVQRVQVKSSALRLRRRSVRKGWLTEQQAEERIPFTCEKRTNLPFLQLKSLSSGEMFRLFILQGPLQDTPVTGAFSSYGLSATATVPWF</sequence>
<dbReference type="Gene3D" id="3.30.70.2540">
    <property type="entry name" value="CRISPR-associated endoribonuclease Cas6/Csy4"/>
    <property type="match status" value="1"/>
</dbReference>
<accession>A0ABU6JUV8</accession>
<organism evidence="1 2">
    <name type="scientific">Brenneria populi</name>
    <dbReference type="NCBI Taxonomy" id="1505588"/>
    <lineage>
        <taxon>Bacteria</taxon>
        <taxon>Pseudomonadati</taxon>
        <taxon>Pseudomonadota</taxon>
        <taxon>Gammaproteobacteria</taxon>
        <taxon>Enterobacterales</taxon>
        <taxon>Pectobacteriaceae</taxon>
        <taxon>Brenneria</taxon>
    </lineage>
</organism>
<evidence type="ECO:0000313" key="1">
    <source>
        <dbReference type="EMBL" id="MEC5344365.1"/>
    </source>
</evidence>
<comment type="caution">
    <text evidence="1">The sequence shown here is derived from an EMBL/GenBank/DDBJ whole genome shotgun (WGS) entry which is preliminary data.</text>
</comment>
<protein>
    <submittedName>
        <fullName evidence="1">Type I-F CRISPR-associated endoribonuclease Cas6/Csy4</fullName>
    </submittedName>
</protein>
<dbReference type="InterPro" id="IPR042564">
    <property type="entry name" value="CRISPR-Cas6/Csy4_sf"/>
</dbReference>
<dbReference type="Proteomes" id="UP001309705">
    <property type="component" value="Unassembled WGS sequence"/>
</dbReference>
<evidence type="ECO:0000313" key="2">
    <source>
        <dbReference type="Proteomes" id="UP001309705"/>
    </source>
</evidence>
<dbReference type="Pfam" id="PF09618">
    <property type="entry name" value="Cas_Csy4"/>
    <property type="match status" value="1"/>
</dbReference>